<feature type="region of interest" description="Disordered" evidence="5">
    <location>
        <begin position="461"/>
        <end position="504"/>
    </location>
</feature>
<keyword evidence="4" id="KW-0472">Membrane</keyword>
<keyword evidence="7" id="KW-1185">Reference proteome</keyword>
<evidence type="ECO:0000256" key="5">
    <source>
        <dbReference type="SAM" id="MobiDB-lite"/>
    </source>
</evidence>
<dbReference type="Proteomes" id="UP001190700">
    <property type="component" value="Unassembled WGS sequence"/>
</dbReference>
<dbReference type="EMBL" id="LGRX02003669">
    <property type="protein sequence ID" value="KAK3281881.1"/>
    <property type="molecule type" value="Genomic_DNA"/>
</dbReference>
<dbReference type="PANTHER" id="PTHR17920">
    <property type="entry name" value="TRANSMEMBRANE AND COILED-COIL DOMAIN-CONTAINING PROTEIN 4 TMCO4"/>
    <property type="match status" value="1"/>
</dbReference>
<feature type="compositionally biased region" description="Basic and acidic residues" evidence="5">
    <location>
        <begin position="473"/>
        <end position="488"/>
    </location>
</feature>
<comment type="caution">
    <text evidence="6">The sequence shown here is derived from an EMBL/GenBank/DDBJ whole genome shotgun (WGS) entry which is preliminary data.</text>
</comment>
<accession>A0AAE0LDX7</accession>
<proteinExistence type="predicted"/>
<evidence type="ECO:0000313" key="6">
    <source>
        <dbReference type="EMBL" id="KAK3281881.1"/>
    </source>
</evidence>
<dbReference type="Pfam" id="PF05277">
    <property type="entry name" value="DUF726"/>
    <property type="match status" value="2"/>
</dbReference>
<evidence type="ECO:0000256" key="3">
    <source>
        <dbReference type="ARBA" id="ARBA00022989"/>
    </source>
</evidence>
<reference evidence="6 7" key="1">
    <citation type="journal article" date="2015" name="Genome Biol. Evol.">
        <title>Comparative Genomics of a Bacterivorous Green Alga Reveals Evolutionary Causalities and Consequences of Phago-Mixotrophic Mode of Nutrition.</title>
        <authorList>
            <person name="Burns J.A."/>
            <person name="Paasch A."/>
            <person name="Narechania A."/>
            <person name="Kim E."/>
        </authorList>
    </citation>
    <scope>NUCLEOTIDE SEQUENCE [LARGE SCALE GENOMIC DNA]</scope>
    <source>
        <strain evidence="6 7">PLY_AMNH</strain>
    </source>
</reference>
<name>A0AAE0LDX7_9CHLO</name>
<dbReference type="AlphaFoldDB" id="A0AAE0LDX7"/>
<keyword evidence="3" id="KW-1133">Transmembrane helix</keyword>
<feature type="compositionally biased region" description="Polar residues" evidence="5">
    <location>
        <begin position="493"/>
        <end position="502"/>
    </location>
</feature>
<organism evidence="6 7">
    <name type="scientific">Cymbomonas tetramitiformis</name>
    <dbReference type="NCBI Taxonomy" id="36881"/>
    <lineage>
        <taxon>Eukaryota</taxon>
        <taxon>Viridiplantae</taxon>
        <taxon>Chlorophyta</taxon>
        <taxon>Pyramimonadophyceae</taxon>
        <taxon>Pyramimonadales</taxon>
        <taxon>Pyramimonadaceae</taxon>
        <taxon>Cymbomonas</taxon>
    </lineage>
</organism>
<dbReference type="GO" id="GO:0016020">
    <property type="term" value="C:membrane"/>
    <property type="evidence" value="ECO:0007669"/>
    <property type="project" value="UniProtKB-SubCell"/>
</dbReference>
<evidence type="ECO:0000313" key="7">
    <source>
        <dbReference type="Proteomes" id="UP001190700"/>
    </source>
</evidence>
<evidence type="ECO:0000256" key="1">
    <source>
        <dbReference type="ARBA" id="ARBA00004141"/>
    </source>
</evidence>
<sequence>MVDMVADKTDSLQDERWCVLALVALFLPRDDLEGGTWSALCLRQVADCYKLRDCHKAAVKPLLGLQESSTLEGTSASRTNLGPISSILAAGVRQAVRVLLLRDVFGWLTLSRCYDARARTVLRRIAFVLEVPWRELAILEKEMGLVLHHRSVDPTTNRVPGSSHVSTLLSSFTSLDISLAPKLAAAMYHDSVNVSHMLPLFGIGDERVWGNWGTSDALSSAVCPLRDALFGSDGRGLSLYGTDSWNSERSGEFKFDAQPGGHCGMSVNVCIGGFLRDAADFHRPWGVPIPKAHLSFEERLQRFFRARGDHRRAKAVQQELNSFRQQCAVTAAMKVTGICSPIPSKNMGFISSRGVTARPADARHKSRTWPKLFSFQDQPSQGQEPSFYDLGRKLTPLEQGWFRARVCVECGVPDIEPDPFVQAGARQALHDEEPISAMGDINRVLARRATFLRSSPFAGVATGTELGSPGEASDVRTEKEAERRDSKDVFLSVKSSDGTESSGRAAPVCVEASGATPAAGKTAVANALSAAEEHRGTNMAARQASAEDLAGLLVNASTGCSGDVFHSGIEKARSQRLRQWLKMQQFQVSDTALDSAPPGEEVWVNLHQEDVVVPTDGGRVWWWQQRHANSGDHYILRWQTELLQELGTLLNMLASEVDEIAAYSVTQFVLRPLRCRPGTIPTPLMRAAMIIDPTWMKVAEHADIAGCQLAETLLMRRHGNRPVTLVGYSFGARVIFVCLCRLARFHQQWLERTVHRRRRMEHEGTLVVEATDAMVDLDGYECYLKVTFHGERSIQAERNDSPQSHAVPAAPCCGGIISWADCKEAALSFLAFMPVEPGPARGAGRQEEKLELVVELWKRDSFMGFPTDEIVGSGKVDVRGAMAHANKRQVLKLDLTRKISEGKMASWISSQAVAAVVSLKVAFYVNSCSGAAGIVENAVLMGAPLSCMDTSQWQAAARMVSGRMINAYSSKDWILAMMYWHNEWGSNVAGLGPVGHSEVENVDLSSDIDATTDYARRLPEVIQKLNLYPDAT</sequence>
<dbReference type="InterPro" id="IPR007941">
    <property type="entry name" value="DUF726"/>
</dbReference>
<evidence type="ECO:0000256" key="4">
    <source>
        <dbReference type="ARBA" id="ARBA00023136"/>
    </source>
</evidence>
<protein>
    <submittedName>
        <fullName evidence="6">Uncharacterized protein</fullName>
    </submittedName>
</protein>
<evidence type="ECO:0000256" key="2">
    <source>
        <dbReference type="ARBA" id="ARBA00022692"/>
    </source>
</evidence>
<gene>
    <name evidence="6" type="ORF">CYMTET_10366</name>
</gene>
<comment type="subcellular location">
    <subcellularLocation>
        <location evidence="1">Membrane</location>
        <topology evidence="1">Multi-pass membrane protein</topology>
    </subcellularLocation>
</comment>
<keyword evidence="2" id="KW-0812">Transmembrane</keyword>
<dbReference type="PANTHER" id="PTHR17920:SF3">
    <property type="entry name" value="TRANSMEMBRANE AND COILED-COIL DOMAIN-CONTAINING PROTEIN 4"/>
    <property type="match status" value="1"/>
</dbReference>